<dbReference type="GO" id="GO:0005768">
    <property type="term" value="C:endosome"/>
    <property type="evidence" value="ECO:0007669"/>
    <property type="project" value="TreeGrafter"/>
</dbReference>
<protein>
    <submittedName>
        <fullName evidence="3">ENTH domain</fullName>
    </submittedName>
</protein>
<accession>A0A8J6BUV6</accession>
<evidence type="ECO:0000313" key="4">
    <source>
        <dbReference type="Proteomes" id="UP000717585"/>
    </source>
</evidence>
<evidence type="ECO:0000256" key="1">
    <source>
        <dbReference type="SAM" id="MobiDB-lite"/>
    </source>
</evidence>
<dbReference type="Pfam" id="PF01417">
    <property type="entry name" value="ENTH"/>
    <property type="match status" value="1"/>
</dbReference>
<dbReference type="Gene3D" id="1.25.40.90">
    <property type="match status" value="1"/>
</dbReference>
<gene>
    <name evidence="3" type="ORF">J8273_7009</name>
</gene>
<feature type="region of interest" description="Disordered" evidence="1">
    <location>
        <begin position="199"/>
        <end position="234"/>
    </location>
</feature>
<evidence type="ECO:0000313" key="3">
    <source>
        <dbReference type="EMBL" id="KAG9390756.1"/>
    </source>
</evidence>
<name>A0A8J6BUV6_9EUKA</name>
<dbReference type="AlphaFoldDB" id="A0A8J6BUV6"/>
<dbReference type="GO" id="GO:0005543">
    <property type="term" value="F:phospholipid binding"/>
    <property type="evidence" value="ECO:0007669"/>
    <property type="project" value="TreeGrafter"/>
</dbReference>
<dbReference type="GO" id="GO:0005886">
    <property type="term" value="C:plasma membrane"/>
    <property type="evidence" value="ECO:0007669"/>
    <property type="project" value="TreeGrafter"/>
</dbReference>
<dbReference type="PANTHER" id="PTHR12276:SF45">
    <property type="entry name" value="CLATHRIN INTERACTOR 1"/>
    <property type="match status" value="1"/>
</dbReference>
<dbReference type="PANTHER" id="PTHR12276">
    <property type="entry name" value="EPSIN/ENT-RELATED"/>
    <property type="match status" value="1"/>
</dbReference>
<dbReference type="FunFam" id="1.25.40.90:FF:000006">
    <property type="entry name" value="Clathrin interactor 1"/>
    <property type="match status" value="1"/>
</dbReference>
<dbReference type="SUPFAM" id="SSF48464">
    <property type="entry name" value="ENTH/VHS domain"/>
    <property type="match status" value="1"/>
</dbReference>
<dbReference type="OrthoDB" id="4033880at2759"/>
<evidence type="ECO:0000259" key="2">
    <source>
        <dbReference type="PROSITE" id="PS50942"/>
    </source>
</evidence>
<keyword evidence="4" id="KW-1185">Reference proteome</keyword>
<feature type="region of interest" description="Disordered" evidence="1">
    <location>
        <begin position="296"/>
        <end position="334"/>
    </location>
</feature>
<comment type="caution">
    <text evidence="3">The sequence shown here is derived from an EMBL/GenBank/DDBJ whole genome shotgun (WGS) entry which is preliminary data.</text>
</comment>
<dbReference type="EMBL" id="JAHDYR010000062">
    <property type="protein sequence ID" value="KAG9390756.1"/>
    <property type="molecule type" value="Genomic_DNA"/>
</dbReference>
<dbReference type="Proteomes" id="UP000717585">
    <property type="component" value="Unassembled WGS sequence"/>
</dbReference>
<dbReference type="InterPro" id="IPR013809">
    <property type="entry name" value="ENTH"/>
</dbReference>
<feature type="compositionally biased region" description="Polar residues" evidence="1">
    <location>
        <begin position="199"/>
        <end position="217"/>
    </location>
</feature>
<dbReference type="GO" id="GO:0030125">
    <property type="term" value="C:clathrin vesicle coat"/>
    <property type="evidence" value="ECO:0007669"/>
    <property type="project" value="TreeGrafter"/>
</dbReference>
<feature type="domain" description="ENTH" evidence="2">
    <location>
        <begin position="39"/>
        <end position="172"/>
    </location>
</feature>
<dbReference type="GO" id="GO:0030276">
    <property type="term" value="F:clathrin binding"/>
    <property type="evidence" value="ECO:0007669"/>
    <property type="project" value="TreeGrafter"/>
</dbReference>
<proteinExistence type="predicted"/>
<dbReference type="CDD" id="cd03571">
    <property type="entry name" value="ENTH"/>
    <property type="match status" value="1"/>
</dbReference>
<dbReference type="PROSITE" id="PS50942">
    <property type="entry name" value="ENTH"/>
    <property type="match status" value="1"/>
</dbReference>
<reference evidence="3" key="1">
    <citation type="submission" date="2021-05" db="EMBL/GenBank/DDBJ databases">
        <title>A free-living protist that lacks canonical eukaryotic 1 DNA replication and segregation systems.</title>
        <authorList>
            <person name="Salas-Leiva D.E."/>
            <person name="Tromer E.C."/>
            <person name="Curtis B.A."/>
            <person name="Jerlstrom-Hultqvist J."/>
            <person name="Kolisko M."/>
            <person name="Yi Z."/>
            <person name="Salas-Leiva J.S."/>
            <person name="Gallot-Lavallee L."/>
            <person name="Kops G.J.P.L."/>
            <person name="Archibald J.M."/>
            <person name="Simpson A.G.B."/>
            <person name="Roger A.J."/>
        </authorList>
    </citation>
    <scope>NUCLEOTIDE SEQUENCE</scope>
    <source>
        <strain evidence="3">BICM</strain>
    </source>
</reference>
<dbReference type="SMART" id="SM00273">
    <property type="entry name" value="ENTH"/>
    <property type="match status" value="1"/>
</dbReference>
<organism evidence="3 4">
    <name type="scientific">Carpediemonas membranifera</name>
    <dbReference type="NCBI Taxonomy" id="201153"/>
    <lineage>
        <taxon>Eukaryota</taxon>
        <taxon>Metamonada</taxon>
        <taxon>Carpediemonas-like organisms</taxon>
        <taxon>Carpediemonas</taxon>
    </lineage>
</organism>
<dbReference type="InterPro" id="IPR008942">
    <property type="entry name" value="ENTH_VHS"/>
</dbReference>
<sequence>MVLNGLTAFVGKEIDRAHIPVLTQAARRSTKKSFNVVKDTIQHTTDMQKLVREASSNEAWPAPPELLRQIAQTTFNYRTNQMLFPAIWERMSTQPGKRWRVVYKCLNLLEYVLLNGSTDAVDMIKSNIYQLNTLSDYQYHDERGEDQGFNVRTKVEKLLALVNSDRLPQQREDILQRRKRFVGIGAGSSVVNRIRSTSNASAFSPSTTEKPTQQEILNSPPAAQPKTPEPTEQVNEEQDLMDLFGVATSPGPTQTKAHNDDAFSFIQSTASPQAASVASSKAVPADPFAEIFSSHSTNTSNPIPTNVGLDLFSPPASAQPVRPKQATMDDLFSF</sequence>
<dbReference type="GO" id="GO:0006897">
    <property type="term" value="P:endocytosis"/>
    <property type="evidence" value="ECO:0007669"/>
    <property type="project" value="TreeGrafter"/>
</dbReference>